<evidence type="ECO:0000313" key="7">
    <source>
        <dbReference type="Proteomes" id="UP001501671"/>
    </source>
</evidence>
<dbReference type="Pfam" id="PF00126">
    <property type="entry name" value="HTH_1"/>
    <property type="match status" value="1"/>
</dbReference>
<dbReference type="PANTHER" id="PTHR30126">
    <property type="entry name" value="HTH-TYPE TRANSCRIPTIONAL REGULATOR"/>
    <property type="match status" value="1"/>
</dbReference>
<reference evidence="7" key="1">
    <citation type="journal article" date="2019" name="Int. J. Syst. Evol. Microbiol.">
        <title>The Global Catalogue of Microorganisms (GCM) 10K type strain sequencing project: providing services to taxonomists for standard genome sequencing and annotation.</title>
        <authorList>
            <consortium name="The Broad Institute Genomics Platform"/>
            <consortium name="The Broad Institute Genome Sequencing Center for Infectious Disease"/>
            <person name="Wu L."/>
            <person name="Ma J."/>
        </authorList>
    </citation>
    <scope>NUCLEOTIDE SEQUENCE [LARGE SCALE GENOMIC DNA]</scope>
    <source>
        <strain evidence="7">JCM 17666</strain>
    </source>
</reference>
<dbReference type="Gene3D" id="3.40.190.10">
    <property type="entry name" value="Periplasmic binding protein-like II"/>
    <property type="match status" value="2"/>
</dbReference>
<dbReference type="InterPro" id="IPR036390">
    <property type="entry name" value="WH_DNA-bd_sf"/>
</dbReference>
<keyword evidence="3" id="KW-0238">DNA-binding</keyword>
<keyword evidence="4" id="KW-0804">Transcription</keyword>
<evidence type="ECO:0000313" key="6">
    <source>
        <dbReference type="EMBL" id="GAA4329652.1"/>
    </source>
</evidence>
<feature type="domain" description="HTH lysR-type" evidence="5">
    <location>
        <begin position="1"/>
        <end position="58"/>
    </location>
</feature>
<comment type="caution">
    <text evidence="6">The sequence shown here is derived from an EMBL/GenBank/DDBJ whole genome shotgun (WGS) entry which is preliminary data.</text>
</comment>
<organism evidence="6 7">
    <name type="scientific">Pigmentiphaga soli</name>
    <dbReference type="NCBI Taxonomy" id="1007095"/>
    <lineage>
        <taxon>Bacteria</taxon>
        <taxon>Pseudomonadati</taxon>
        <taxon>Pseudomonadota</taxon>
        <taxon>Betaproteobacteria</taxon>
        <taxon>Burkholderiales</taxon>
        <taxon>Alcaligenaceae</taxon>
        <taxon>Pigmentiphaga</taxon>
    </lineage>
</organism>
<keyword evidence="7" id="KW-1185">Reference proteome</keyword>
<evidence type="ECO:0000256" key="4">
    <source>
        <dbReference type="ARBA" id="ARBA00023163"/>
    </source>
</evidence>
<dbReference type="PANTHER" id="PTHR30126:SF77">
    <property type="entry name" value="TRANSCRIPTIONAL REGULATORY PROTEIN"/>
    <property type="match status" value="1"/>
</dbReference>
<dbReference type="Pfam" id="PF03466">
    <property type="entry name" value="LysR_substrate"/>
    <property type="match status" value="1"/>
</dbReference>
<dbReference type="PROSITE" id="PS50931">
    <property type="entry name" value="HTH_LYSR"/>
    <property type="match status" value="1"/>
</dbReference>
<evidence type="ECO:0000256" key="3">
    <source>
        <dbReference type="ARBA" id="ARBA00023125"/>
    </source>
</evidence>
<dbReference type="Gene3D" id="1.10.10.10">
    <property type="entry name" value="Winged helix-like DNA-binding domain superfamily/Winged helix DNA-binding domain"/>
    <property type="match status" value="1"/>
</dbReference>
<dbReference type="EMBL" id="BAABFO010000006">
    <property type="protein sequence ID" value="GAA4329652.1"/>
    <property type="molecule type" value="Genomic_DNA"/>
</dbReference>
<dbReference type="InterPro" id="IPR036388">
    <property type="entry name" value="WH-like_DNA-bd_sf"/>
</dbReference>
<dbReference type="SUPFAM" id="SSF53850">
    <property type="entry name" value="Periplasmic binding protein-like II"/>
    <property type="match status" value="1"/>
</dbReference>
<evidence type="ECO:0000259" key="5">
    <source>
        <dbReference type="PROSITE" id="PS50931"/>
    </source>
</evidence>
<comment type="similarity">
    <text evidence="1">Belongs to the LysR transcriptional regulatory family.</text>
</comment>
<sequence>MNIRFLETVLWLARLRTIKATAEKLCITDAAISSRISAIEQDLGVRLFSKSEKGFLLTKHGEEFIKAANTIVPAYYEMRQRMLDPAELKGNVRIGVVATISMTIFPYVVRMLRDKFPSVSLSIVMDLAQRLFESLTNGQLDICLCDEPNVVPRELQFTHIYSFVMQFVASPRLGIDTSVPLSPADLCRYPVIGYPKGIDTQNSMDAYFRSVDPGKLTFHASNSISTTIHMVSAGLGIAAVPNVVVQKDVEAGSLVVLPTLKALPETSYCALYPSAESTGVPLAISAIAREAARAFCDRFDARLARQLD</sequence>
<protein>
    <submittedName>
        <fullName evidence="6">LysR family transcriptional regulator</fullName>
    </submittedName>
</protein>
<evidence type="ECO:0000256" key="2">
    <source>
        <dbReference type="ARBA" id="ARBA00023015"/>
    </source>
</evidence>
<dbReference type="InterPro" id="IPR005119">
    <property type="entry name" value="LysR_subst-bd"/>
</dbReference>
<dbReference type="Proteomes" id="UP001501671">
    <property type="component" value="Unassembled WGS sequence"/>
</dbReference>
<proteinExistence type="inferred from homology"/>
<dbReference type="SUPFAM" id="SSF46785">
    <property type="entry name" value="Winged helix' DNA-binding domain"/>
    <property type="match status" value="1"/>
</dbReference>
<name>A0ABP8GTB6_9BURK</name>
<keyword evidence="2" id="KW-0805">Transcription regulation</keyword>
<accession>A0ABP8GTB6</accession>
<dbReference type="InterPro" id="IPR000847">
    <property type="entry name" value="LysR_HTH_N"/>
</dbReference>
<gene>
    <name evidence="6" type="ORF">GCM10023144_16700</name>
</gene>
<dbReference type="RefSeq" id="WP_345248232.1">
    <property type="nucleotide sequence ID" value="NZ_BAABFO010000006.1"/>
</dbReference>
<dbReference type="CDD" id="cd05466">
    <property type="entry name" value="PBP2_LTTR_substrate"/>
    <property type="match status" value="1"/>
</dbReference>
<evidence type="ECO:0000256" key="1">
    <source>
        <dbReference type="ARBA" id="ARBA00009437"/>
    </source>
</evidence>